<keyword evidence="5 9" id="KW-1133">Transmembrane helix</keyword>
<feature type="region of interest" description="Disordered" evidence="10">
    <location>
        <begin position="267"/>
        <end position="302"/>
    </location>
</feature>
<keyword evidence="7 9" id="KW-0472">Membrane</keyword>
<evidence type="ECO:0000256" key="11">
    <source>
        <dbReference type="SAM" id="Phobius"/>
    </source>
</evidence>
<accession>A0ABZ1BMY5</accession>
<gene>
    <name evidence="14" type="ORF">VLY81_11055</name>
</gene>
<reference evidence="15" key="1">
    <citation type="submission" date="2023-12" db="EMBL/GenBank/DDBJ databases">
        <title>Novel isolates from deep terrestrial aquifers shed light on the physiology and ecology of the class Limnochordia.</title>
        <authorList>
            <person name="Karnachuk O.V."/>
            <person name="Lukina A.P."/>
            <person name="Avakyan M.R."/>
            <person name="Kadnikov V."/>
            <person name="Begmatov S."/>
            <person name="Beletsky A.V."/>
            <person name="Mardanov A.V."/>
            <person name="Ravin N.V."/>
        </authorList>
    </citation>
    <scope>NUCLEOTIDE SEQUENCE [LARGE SCALE GENOMIC DNA]</scope>
    <source>
        <strain evidence="15">LN</strain>
    </source>
</reference>
<evidence type="ECO:0000259" key="13">
    <source>
        <dbReference type="PROSITE" id="PS51846"/>
    </source>
</evidence>
<dbReference type="Pfam" id="PF01595">
    <property type="entry name" value="CNNM"/>
    <property type="match status" value="1"/>
</dbReference>
<name>A0ABZ1BMY5_9FIRM</name>
<dbReference type="EMBL" id="CP141614">
    <property type="protein sequence ID" value="WRP13958.1"/>
    <property type="molecule type" value="Genomic_DNA"/>
</dbReference>
<protein>
    <submittedName>
        <fullName evidence="14">Hemolysin family protein</fullName>
    </submittedName>
</protein>
<keyword evidence="15" id="KW-1185">Reference proteome</keyword>
<dbReference type="InterPro" id="IPR005170">
    <property type="entry name" value="Transptr-assoc_dom"/>
</dbReference>
<evidence type="ECO:0000256" key="8">
    <source>
        <dbReference type="PROSITE-ProRule" id="PRU00703"/>
    </source>
</evidence>
<feature type="domain" description="CBS" evidence="12">
    <location>
        <begin position="212"/>
        <end position="273"/>
    </location>
</feature>
<dbReference type="InterPro" id="IPR002550">
    <property type="entry name" value="CNNM"/>
</dbReference>
<evidence type="ECO:0000256" key="9">
    <source>
        <dbReference type="PROSITE-ProRule" id="PRU01193"/>
    </source>
</evidence>
<dbReference type="PANTHER" id="PTHR22777">
    <property type="entry name" value="HEMOLYSIN-RELATED"/>
    <property type="match status" value="1"/>
</dbReference>
<dbReference type="InterPro" id="IPR046342">
    <property type="entry name" value="CBS_dom_sf"/>
</dbReference>
<feature type="domain" description="CBS" evidence="12">
    <location>
        <begin position="310"/>
        <end position="367"/>
    </location>
</feature>
<feature type="transmembrane region" description="Helical" evidence="11">
    <location>
        <begin position="12"/>
        <end position="35"/>
    </location>
</feature>
<dbReference type="Gene3D" id="3.10.580.10">
    <property type="entry name" value="CBS-domain"/>
    <property type="match status" value="1"/>
</dbReference>
<feature type="domain" description="CNNM transmembrane" evidence="13">
    <location>
        <begin position="4"/>
        <end position="193"/>
    </location>
</feature>
<feature type="compositionally biased region" description="Basic and acidic residues" evidence="10">
    <location>
        <begin position="468"/>
        <end position="477"/>
    </location>
</feature>
<evidence type="ECO:0000313" key="14">
    <source>
        <dbReference type="EMBL" id="WRP13958.1"/>
    </source>
</evidence>
<evidence type="ECO:0000259" key="12">
    <source>
        <dbReference type="PROSITE" id="PS51371"/>
    </source>
</evidence>
<dbReference type="PROSITE" id="PS51846">
    <property type="entry name" value="CNNM"/>
    <property type="match status" value="1"/>
</dbReference>
<dbReference type="SUPFAM" id="SSF56176">
    <property type="entry name" value="FAD-binding/transporter-associated domain-like"/>
    <property type="match status" value="1"/>
</dbReference>
<dbReference type="Pfam" id="PF00571">
    <property type="entry name" value="CBS"/>
    <property type="match status" value="2"/>
</dbReference>
<evidence type="ECO:0000256" key="4">
    <source>
        <dbReference type="ARBA" id="ARBA00022737"/>
    </source>
</evidence>
<keyword evidence="6 8" id="KW-0129">CBS domain</keyword>
<dbReference type="RefSeq" id="WP_324668230.1">
    <property type="nucleotide sequence ID" value="NZ_CP141614.1"/>
</dbReference>
<dbReference type="InterPro" id="IPR016169">
    <property type="entry name" value="FAD-bd_PCMH_sub2"/>
</dbReference>
<sequence length="493" mass="54049">MLGLDPDTGWRIAILVGLLALSAFFSGSETALMAFNRIRLRRLADAGDPAARRIARLLESPSRLLTTLLVGNNLVNTAVTATATALVLDWVTDERTALVAATLGTTTLLLLFGEITPKAVAAHAPEAFARRVHRPVEILLWLFSPINRVLGAGTDLMLRVLGRHRRQEASVSEEDVRALLAVGQQQGVFAPEEQRMVERIFAFGDLRVRDVMVPRVDVVGIPREITWPELLALVRREHFTRYPVYEGDMDHVIGVLHVKELMLEAARHASGESRPPHRASSVGHGPPEAPLPAASPSPGPSRPAFDLSRFIRPAFFVPESKRVVELLREMRQQRAHMAVVVDEFGGTAGIVTIEDLVEEVVGDIADEFDHQREPAIRKVEERVWSVAGSVRLEELNGELGIQLECDEADTVAGLVMAQLGRIPRPGDRTEQAGVELTVERMEGQRVERVRVRLAGRPGSEDGLGARGHAAERADSRTGAELPQQSYSGAALRE</sequence>
<dbReference type="InterPro" id="IPR036318">
    <property type="entry name" value="FAD-bd_PCMH-like_sf"/>
</dbReference>
<dbReference type="SMART" id="SM01091">
    <property type="entry name" value="CorC_HlyC"/>
    <property type="match status" value="1"/>
</dbReference>
<proteinExistence type="inferred from homology"/>
<dbReference type="SUPFAM" id="SSF54631">
    <property type="entry name" value="CBS-domain pair"/>
    <property type="match status" value="1"/>
</dbReference>
<dbReference type="PROSITE" id="PS51371">
    <property type="entry name" value="CBS"/>
    <property type="match status" value="2"/>
</dbReference>
<dbReference type="SMART" id="SM00116">
    <property type="entry name" value="CBS"/>
    <property type="match status" value="2"/>
</dbReference>
<dbReference type="Pfam" id="PF03471">
    <property type="entry name" value="CorC_HlyC"/>
    <property type="match status" value="1"/>
</dbReference>
<dbReference type="PANTHER" id="PTHR22777:SF17">
    <property type="entry name" value="UPF0053 PROTEIN SLL0260"/>
    <property type="match status" value="1"/>
</dbReference>
<dbReference type="Proteomes" id="UP001333102">
    <property type="component" value="Chromosome"/>
</dbReference>
<evidence type="ECO:0000256" key="1">
    <source>
        <dbReference type="ARBA" id="ARBA00004141"/>
    </source>
</evidence>
<organism evidence="14 15">
    <name type="scientific">Geochorda subterranea</name>
    <dbReference type="NCBI Taxonomy" id="3109564"/>
    <lineage>
        <taxon>Bacteria</taxon>
        <taxon>Bacillati</taxon>
        <taxon>Bacillota</taxon>
        <taxon>Limnochordia</taxon>
        <taxon>Limnochordales</taxon>
        <taxon>Geochordaceae</taxon>
        <taxon>Geochorda</taxon>
    </lineage>
</organism>
<evidence type="ECO:0000256" key="3">
    <source>
        <dbReference type="ARBA" id="ARBA00022692"/>
    </source>
</evidence>
<feature type="compositionally biased region" description="Pro residues" evidence="10">
    <location>
        <begin position="287"/>
        <end position="301"/>
    </location>
</feature>
<evidence type="ECO:0000256" key="6">
    <source>
        <dbReference type="ARBA" id="ARBA00023122"/>
    </source>
</evidence>
<evidence type="ECO:0000313" key="15">
    <source>
        <dbReference type="Proteomes" id="UP001333102"/>
    </source>
</evidence>
<evidence type="ECO:0000256" key="10">
    <source>
        <dbReference type="SAM" id="MobiDB-lite"/>
    </source>
</evidence>
<keyword evidence="4" id="KW-0677">Repeat</keyword>
<dbReference type="Gene3D" id="3.30.465.10">
    <property type="match status" value="1"/>
</dbReference>
<dbReference type="InterPro" id="IPR000644">
    <property type="entry name" value="CBS_dom"/>
</dbReference>
<feature type="region of interest" description="Disordered" evidence="10">
    <location>
        <begin position="452"/>
        <end position="493"/>
    </location>
</feature>
<evidence type="ECO:0000256" key="5">
    <source>
        <dbReference type="ARBA" id="ARBA00022989"/>
    </source>
</evidence>
<dbReference type="InterPro" id="IPR044751">
    <property type="entry name" value="Ion_transp-like_CBS"/>
</dbReference>
<keyword evidence="3 9" id="KW-0812">Transmembrane</keyword>
<comment type="similarity">
    <text evidence="2">Belongs to the UPF0053 family.</text>
</comment>
<dbReference type="CDD" id="cd04590">
    <property type="entry name" value="CBS_pair_CorC_HlyC_assoc"/>
    <property type="match status" value="1"/>
</dbReference>
<comment type="subcellular location">
    <subcellularLocation>
        <location evidence="1">Membrane</location>
        <topology evidence="1">Multi-pass membrane protein</topology>
    </subcellularLocation>
</comment>
<evidence type="ECO:0000256" key="2">
    <source>
        <dbReference type="ARBA" id="ARBA00006337"/>
    </source>
</evidence>
<evidence type="ECO:0000256" key="7">
    <source>
        <dbReference type="ARBA" id="ARBA00023136"/>
    </source>
</evidence>